<keyword evidence="3" id="KW-0804">Transcription</keyword>
<dbReference type="PANTHER" id="PTHR30154:SF34">
    <property type="entry name" value="TRANSCRIPTIONAL REGULATOR AZLB"/>
    <property type="match status" value="1"/>
</dbReference>
<dbReference type="Proteomes" id="UP000326711">
    <property type="component" value="Chromosome"/>
</dbReference>
<dbReference type="Pfam" id="PF01037">
    <property type="entry name" value="AsnC_trans_reg"/>
    <property type="match status" value="1"/>
</dbReference>
<evidence type="ECO:0000256" key="1">
    <source>
        <dbReference type="ARBA" id="ARBA00023015"/>
    </source>
</evidence>
<dbReference type="Gene3D" id="1.10.10.10">
    <property type="entry name" value="Winged helix-like DNA-binding domain superfamily/Winged helix DNA-binding domain"/>
    <property type="match status" value="1"/>
</dbReference>
<dbReference type="PANTHER" id="PTHR30154">
    <property type="entry name" value="LEUCINE-RESPONSIVE REGULATORY PROTEIN"/>
    <property type="match status" value="1"/>
</dbReference>
<dbReference type="AlphaFoldDB" id="A0A5J6Z9J0"/>
<keyword evidence="2" id="KW-0238">DNA-binding</keyword>
<keyword evidence="1" id="KW-0805">Transcription regulation</keyword>
<dbReference type="SUPFAM" id="SSF54909">
    <property type="entry name" value="Dimeric alpha+beta barrel"/>
    <property type="match status" value="1"/>
</dbReference>
<name>A0A5J6Z9J0_9CORY</name>
<sequence>MSKISHDYDKLDIDILQLLRREPRAGVREYARRLGIARGTVQARLDKMVAKHVIDSYAPSINPAALGFDLAADVHLKLKQQQLDAAVAHLEKIPFILYADSTAGAEDLTCRVVATDLQHLERITIAMMSVPGVERVRTDIILRSRIAPRLSPLLDYLRAAR</sequence>
<keyword evidence="6" id="KW-1185">Reference proteome</keyword>
<dbReference type="InterPro" id="IPR019888">
    <property type="entry name" value="Tscrpt_reg_AsnC-like"/>
</dbReference>
<dbReference type="PRINTS" id="PR00033">
    <property type="entry name" value="HTHASNC"/>
</dbReference>
<dbReference type="InterPro" id="IPR000485">
    <property type="entry name" value="AsnC-type_HTH_dom"/>
</dbReference>
<evidence type="ECO:0000256" key="3">
    <source>
        <dbReference type="ARBA" id="ARBA00023163"/>
    </source>
</evidence>
<dbReference type="EMBL" id="CP045032">
    <property type="protein sequence ID" value="QFQ02363.1"/>
    <property type="molecule type" value="Genomic_DNA"/>
</dbReference>
<dbReference type="OrthoDB" id="9809462at2"/>
<dbReference type="RefSeq" id="WP_151902734.1">
    <property type="nucleotide sequence ID" value="NZ_CP045032.1"/>
</dbReference>
<evidence type="ECO:0000313" key="5">
    <source>
        <dbReference type="EMBL" id="QFQ02363.1"/>
    </source>
</evidence>
<feature type="domain" description="HTH asnC-type" evidence="4">
    <location>
        <begin position="8"/>
        <end position="69"/>
    </location>
</feature>
<evidence type="ECO:0000313" key="6">
    <source>
        <dbReference type="Proteomes" id="UP000326711"/>
    </source>
</evidence>
<dbReference type="GO" id="GO:0043200">
    <property type="term" value="P:response to amino acid"/>
    <property type="evidence" value="ECO:0007669"/>
    <property type="project" value="TreeGrafter"/>
</dbReference>
<protein>
    <submittedName>
        <fullName evidence="5">Regulatory protein AsnC</fullName>
    </submittedName>
</protein>
<dbReference type="KEGG" id="cuo:CUROG_04960"/>
<organism evidence="5 6">
    <name type="scientific">Corynebacterium urogenitale</name>
    <dbReference type="NCBI Taxonomy" id="2487892"/>
    <lineage>
        <taxon>Bacteria</taxon>
        <taxon>Bacillati</taxon>
        <taxon>Actinomycetota</taxon>
        <taxon>Actinomycetes</taxon>
        <taxon>Mycobacteriales</taxon>
        <taxon>Corynebacteriaceae</taxon>
        <taxon>Corynebacterium</taxon>
    </lineage>
</organism>
<dbReference type="InterPro" id="IPR036388">
    <property type="entry name" value="WH-like_DNA-bd_sf"/>
</dbReference>
<evidence type="ECO:0000259" key="4">
    <source>
        <dbReference type="PROSITE" id="PS50956"/>
    </source>
</evidence>
<dbReference type="SUPFAM" id="SSF46785">
    <property type="entry name" value="Winged helix' DNA-binding domain"/>
    <property type="match status" value="1"/>
</dbReference>
<accession>A0A5J6Z9J0</accession>
<dbReference type="GO" id="GO:0005829">
    <property type="term" value="C:cytosol"/>
    <property type="evidence" value="ECO:0007669"/>
    <property type="project" value="TreeGrafter"/>
</dbReference>
<dbReference type="InterPro" id="IPR011008">
    <property type="entry name" value="Dimeric_a/b-barrel"/>
</dbReference>
<dbReference type="InterPro" id="IPR019887">
    <property type="entry name" value="Tscrpt_reg_AsnC/Lrp_C"/>
</dbReference>
<dbReference type="InterPro" id="IPR036390">
    <property type="entry name" value="WH_DNA-bd_sf"/>
</dbReference>
<gene>
    <name evidence="5" type="primary">asnC</name>
    <name evidence="5" type="ORF">CUROG_04960</name>
</gene>
<dbReference type="Gene3D" id="3.30.70.920">
    <property type="match status" value="1"/>
</dbReference>
<dbReference type="Pfam" id="PF13412">
    <property type="entry name" value="HTH_24"/>
    <property type="match status" value="1"/>
</dbReference>
<dbReference type="GO" id="GO:0043565">
    <property type="term" value="F:sequence-specific DNA binding"/>
    <property type="evidence" value="ECO:0007669"/>
    <property type="project" value="InterPro"/>
</dbReference>
<dbReference type="SMART" id="SM00344">
    <property type="entry name" value="HTH_ASNC"/>
    <property type="match status" value="1"/>
</dbReference>
<dbReference type="PROSITE" id="PS50956">
    <property type="entry name" value="HTH_ASNC_2"/>
    <property type="match status" value="1"/>
</dbReference>
<reference evidence="6" key="1">
    <citation type="submission" date="2019-10" db="EMBL/GenBank/DDBJ databases">
        <title>Complete genome sequence of Corynebacterium urogenitalis DSM 108747, isolated from the genital tract of a cow.</title>
        <authorList>
            <person name="Ruckert C."/>
            <person name="Ballas P."/>
            <person name="Wagener K."/>
            <person name="Drillich M."/>
            <person name="Kaempfer P."/>
            <person name="Busse H.-J."/>
            <person name="Ehling-Schulz M."/>
        </authorList>
    </citation>
    <scope>NUCLEOTIDE SEQUENCE [LARGE SCALE GENOMIC DNA]</scope>
    <source>
        <strain evidence="6">LMM 1652</strain>
    </source>
</reference>
<evidence type="ECO:0000256" key="2">
    <source>
        <dbReference type="ARBA" id="ARBA00023125"/>
    </source>
</evidence>
<proteinExistence type="predicted"/>